<evidence type="ECO:0000313" key="3">
    <source>
        <dbReference type="Proteomes" id="UP000199184"/>
    </source>
</evidence>
<dbReference type="AlphaFoldDB" id="A0A1C3XSU0"/>
<gene>
    <name evidence="2" type="ORF">GA0061098_103760</name>
</gene>
<sequence length="188" mass="21040">MAAFSFSPRRPGCSSWPLANHAGSHRMSAIGGRPDARRRLPEPPLVTPSGPTGAMRQNQFIDARLWPGGRETRKQAPRIRAGCRLCAGSIPGQRSGRAVYRRAPGPGLRQRHLKLEPIRARPVQAGRSLARRQPKYAFIFCLFRRFKQAQNSACSKDHTVLPYARPAISPQFFQALSTKPETYRRDEA</sequence>
<name>A0A1C3XSU0_9BRAD</name>
<proteinExistence type="predicted"/>
<dbReference type="EMBL" id="FMAI01000037">
    <property type="protein sequence ID" value="SCB55265.1"/>
    <property type="molecule type" value="Genomic_DNA"/>
</dbReference>
<accession>A0A1C3XSU0</accession>
<evidence type="ECO:0000313" key="2">
    <source>
        <dbReference type="EMBL" id="SCB55265.1"/>
    </source>
</evidence>
<dbReference type="Proteomes" id="UP000199184">
    <property type="component" value="Unassembled WGS sequence"/>
</dbReference>
<evidence type="ECO:0000256" key="1">
    <source>
        <dbReference type="SAM" id="MobiDB-lite"/>
    </source>
</evidence>
<keyword evidence="3" id="KW-1185">Reference proteome</keyword>
<feature type="region of interest" description="Disordered" evidence="1">
    <location>
        <begin position="14"/>
        <end position="54"/>
    </location>
</feature>
<reference evidence="3" key="1">
    <citation type="submission" date="2016-08" db="EMBL/GenBank/DDBJ databases">
        <authorList>
            <person name="Varghese N."/>
            <person name="Submissions Spin"/>
        </authorList>
    </citation>
    <scope>NUCLEOTIDE SEQUENCE [LARGE SCALE GENOMIC DNA]</scope>
    <source>
        <strain evidence="3">ERR11</strain>
    </source>
</reference>
<protein>
    <submittedName>
        <fullName evidence="2">Uncharacterized protein</fullName>
    </submittedName>
</protein>
<organism evidence="2 3">
    <name type="scientific">Bradyrhizobium shewense</name>
    <dbReference type="NCBI Taxonomy" id="1761772"/>
    <lineage>
        <taxon>Bacteria</taxon>
        <taxon>Pseudomonadati</taxon>
        <taxon>Pseudomonadota</taxon>
        <taxon>Alphaproteobacteria</taxon>
        <taxon>Hyphomicrobiales</taxon>
        <taxon>Nitrobacteraceae</taxon>
        <taxon>Bradyrhizobium</taxon>
    </lineage>
</organism>